<dbReference type="Gene3D" id="3.30.260.10">
    <property type="entry name" value="TCP-1-like chaperonin intermediate domain"/>
    <property type="match status" value="1"/>
</dbReference>
<evidence type="ECO:0000313" key="12">
    <source>
        <dbReference type="Proteomes" id="UP000243876"/>
    </source>
</evidence>
<dbReference type="SUPFAM" id="SSF52029">
    <property type="entry name" value="GroEL apical domain-like"/>
    <property type="match status" value="1"/>
</dbReference>
<evidence type="ECO:0000256" key="8">
    <source>
        <dbReference type="ARBA" id="ARBA00024086"/>
    </source>
</evidence>
<organism evidence="11 12">
    <name type="scientific">Sporidiobolus salmonicolor</name>
    <name type="common">Yeast-like fungus</name>
    <name type="synonym">Sporobolomyces salmonicolor</name>
    <dbReference type="NCBI Taxonomy" id="5005"/>
    <lineage>
        <taxon>Eukaryota</taxon>
        <taxon>Fungi</taxon>
        <taxon>Dikarya</taxon>
        <taxon>Basidiomycota</taxon>
        <taxon>Pucciniomycotina</taxon>
        <taxon>Microbotryomycetes</taxon>
        <taxon>Sporidiobolales</taxon>
        <taxon>Sporidiobolaceae</taxon>
        <taxon>Sporobolomyces</taxon>
    </lineage>
</organism>
<dbReference type="NCBIfam" id="NF041083">
    <property type="entry name" value="thermosome_beta"/>
    <property type="match status" value="1"/>
</dbReference>
<evidence type="ECO:0000256" key="5">
    <source>
        <dbReference type="ARBA" id="ARBA00022741"/>
    </source>
</evidence>
<comment type="subcellular location">
    <subcellularLocation>
        <location evidence="1">Cytoplasm</location>
    </subcellularLocation>
</comment>
<name>A0A0D6ESX0_SPOSA</name>
<dbReference type="PRINTS" id="PR00304">
    <property type="entry name" value="TCOMPLEXTCP1"/>
</dbReference>
<accession>A0A0D6ESX0</accession>
<dbReference type="NCBIfam" id="NF041082">
    <property type="entry name" value="thermosome_alpha"/>
    <property type="match status" value="1"/>
</dbReference>
<dbReference type="SUPFAM" id="SSF54849">
    <property type="entry name" value="GroEL-intermediate domain like"/>
    <property type="match status" value="1"/>
</dbReference>
<keyword evidence="5 10" id="KW-0547">Nucleotide-binding</keyword>
<dbReference type="SUPFAM" id="SSF48592">
    <property type="entry name" value="GroEL equatorial domain-like"/>
    <property type="match status" value="1"/>
</dbReference>
<dbReference type="Pfam" id="PF00118">
    <property type="entry name" value="Cpn60_TCP1"/>
    <property type="match status" value="1"/>
</dbReference>
<dbReference type="CDD" id="cd03339">
    <property type="entry name" value="TCP1_epsilon"/>
    <property type="match status" value="1"/>
</dbReference>
<evidence type="ECO:0000256" key="4">
    <source>
        <dbReference type="ARBA" id="ARBA00022490"/>
    </source>
</evidence>
<dbReference type="Gene3D" id="3.50.7.10">
    <property type="entry name" value="GroEL"/>
    <property type="match status" value="1"/>
</dbReference>
<dbReference type="PANTHER" id="PTHR11353">
    <property type="entry name" value="CHAPERONIN"/>
    <property type="match status" value="1"/>
</dbReference>
<dbReference type="AlphaFoldDB" id="A0A0D6ESX0"/>
<proteinExistence type="inferred from homology"/>
<dbReference type="InterPro" id="IPR054827">
    <property type="entry name" value="thermosome_alpha"/>
</dbReference>
<dbReference type="InterPro" id="IPR017998">
    <property type="entry name" value="Chaperone_TCP-1"/>
</dbReference>
<dbReference type="OrthoDB" id="10248520at2759"/>
<dbReference type="GO" id="GO:0005832">
    <property type="term" value="C:chaperonin-containing T-complex"/>
    <property type="evidence" value="ECO:0007669"/>
    <property type="project" value="UniProtKB-ARBA"/>
</dbReference>
<dbReference type="InterPro" id="IPR002423">
    <property type="entry name" value="Cpn60/GroEL/TCP-1"/>
</dbReference>
<keyword evidence="12" id="KW-1185">Reference proteome</keyword>
<dbReference type="FunFam" id="3.50.7.10:FF:000003">
    <property type="entry name" value="T-complex protein 1 subunit epsilon"/>
    <property type="match status" value="1"/>
</dbReference>
<dbReference type="GO" id="GO:0140662">
    <property type="term" value="F:ATP-dependent protein folding chaperone"/>
    <property type="evidence" value="ECO:0007669"/>
    <property type="project" value="InterPro"/>
</dbReference>
<reference evidence="12" key="1">
    <citation type="submission" date="2015-02" db="EMBL/GenBank/DDBJ databases">
        <authorList>
            <person name="Gon?alves P."/>
        </authorList>
    </citation>
    <scope>NUCLEOTIDE SEQUENCE [LARGE SCALE GENOMIC DNA]</scope>
</reference>
<dbReference type="PROSITE" id="PS00995">
    <property type="entry name" value="TCP1_3"/>
    <property type="match status" value="1"/>
</dbReference>
<evidence type="ECO:0000256" key="1">
    <source>
        <dbReference type="ARBA" id="ARBA00004496"/>
    </source>
</evidence>
<gene>
    <name evidence="11" type="primary">SPOSA6832_04815</name>
</gene>
<evidence type="ECO:0000256" key="10">
    <source>
        <dbReference type="RuleBase" id="RU004187"/>
    </source>
</evidence>
<dbReference type="EMBL" id="CENE01000041">
    <property type="protein sequence ID" value="CEQ42933.1"/>
    <property type="molecule type" value="Genomic_DNA"/>
</dbReference>
<comment type="subunit">
    <text evidence="3">Heterooligomeric complex of about 850 to 900 kDa that forms two stacked rings, 12 to 16 nm in diameter.</text>
</comment>
<dbReference type="GO" id="GO:0005524">
    <property type="term" value="F:ATP binding"/>
    <property type="evidence" value="ECO:0007669"/>
    <property type="project" value="UniProtKB-KW"/>
</dbReference>
<comment type="similarity">
    <text evidence="2 10">Belongs to the TCP-1 chaperonin family.</text>
</comment>
<evidence type="ECO:0000256" key="9">
    <source>
        <dbReference type="ARBA" id="ARBA00033325"/>
    </source>
</evidence>
<keyword evidence="7 10" id="KW-0143">Chaperone</keyword>
<dbReference type="InterPro" id="IPR053374">
    <property type="entry name" value="TCP-1_chaperonin"/>
</dbReference>
<evidence type="ECO:0000256" key="3">
    <source>
        <dbReference type="ARBA" id="ARBA00011531"/>
    </source>
</evidence>
<keyword evidence="6 10" id="KW-0067">ATP-binding</keyword>
<dbReference type="Proteomes" id="UP000243876">
    <property type="component" value="Unassembled WGS sequence"/>
</dbReference>
<feature type="non-terminal residue" evidence="11">
    <location>
        <position position="1"/>
    </location>
</feature>
<dbReference type="InterPro" id="IPR027413">
    <property type="entry name" value="GROEL-like_equatorial_sf"/>
</dbReference>
<protein>
    <recommendedName>
        <fullName evidence="8">T-complex protein 1 subunit epsilon</fullName>
    </recommendedName>
    <alternativeName>
        <fullName evidence="9">CCT-epsilon</fullName>
    </alternativeName>
</protein>
<evidence type="ECO:0000256" key="2">
    <source>
        <dbReference type="ARBA" id="ARBA00008020"/>
    </source>
</evidence>
<dbReference type="InterPro" id="IPR012718">
    <property type="entry name" value="Chap_CCT_epsi"/>
</dbReference>
<sequence>MQGLPQNAHPACFHVPQYGRPFIVIRDQGKKMRMHGLDAIKSHIQAARTVASIVRTSLGPRGNPLLQPDGALMHSRRAGLDKILISPDGDITVTNDGATIMGQMQVEHEIAKLLVELSKSQDDEIGDGTTGVVVSLADLSSLSPVLAGALLESASSLLDRGIHPIKIADGFDRACAVAVAELDRVGDVIEFSKDNTTELLKVAQTSMGSKIVSKAHGLFAQIAVDAVLSVADLERRDVQFDLIKVSGKVGGSLEDTTLIKGVLLDKDMSHPQMPRSVADARLAILTCPFEPPRPKTKHKLDITSVDEYKKLQQYEMDKFQQMIKQVKDTGANLVICQWGFDDEANHLLMQNDLPAVRWVGGPEIELIAIATNGRIVPRFEDLTPEKLGKAGVVREVSFGTTRDKMLVIEDCANTRAVTVFVRGSNKMIIDEAKRALHDALCVVRSLVRDNRVVYGGGAAEIACSLAVSAAADEIASIEQYAMRAFATALDAIPLALAENSGLAPIETLAEVKSRQVTEGNSRLGVDCAGKGHNDMKEQFVFDPLISKKQQLLLACQLVRQILKIDDCIQTAEWE</sequence>
<evidence type="ECO:0000256" key="7">
    <source>
        <dbReference type="ARBA" id="ARBA00023186"/>
    </source>
</evidence>
<dbReference type="NCBIfam" id="TIGR02343">
    <property type="entry name" value="chap_CCT_epsi"/>
    <property type="match status" value="1"/>
</dbReference>
<dbReference type="InterPro" id="IPR027410">
    <property type="entry name" value="TCP-1-like_intermed_sf"/>
</dbReference>
<dbReference type="InterPro" id="IPR027409">
    <property type="entry name" value="GroEL-like_apical_dom_sf"/>
</dbReference>
<keyword evidence="4" id="KW-0963">Cytoplasm</keyword>
<dbReference type="GO" id="GO:0051082">
    <property type="term" value="F:unfolded protein binding"/>
    <property type="evidence" value="ECO:0007669"/>
    <property type="project" value="InterPro"/>
</dbReference>
<dbReference type="Gene3D" id="1.10.560.10">
    <property type="entry name" value="GroEL-like equatorial domain"/>
    <property type="match status" value="2"/>
</dbReference>
<evidence type="ECO:0000313" key="11">
    <source>
        <dbReference type="EMBL" id="CEQ42933.1"/>
    </source>
</evidence>
<dbReference type="InterPro" id="IPR002194">
    <property type="entry name" value="Chaperonin_TCP-1_CS"/>
</dbReference>
<dbReference type="FunFam" id="1.10.560.10:FF:000049">
    <property type="entry name" value="T-complex protein 1 subunitTheta, putative"/>
    <property type="match status" value="1"/>
</dbReference>
<dbReference type="GO" id="GO:0016887">
    <property type="term" value="F:ATP hydrolysis activity"/>
    <property type="evidence" value="ECO:0007669"/>
    <property type="project" value="InterPro"/>
</dbReference>
<evidence type="ECO:0000256" key="6">
    <source>
        <dbReference type="ARBA" id="ARBA00022840"/>
    </source>
</evidence>